<dbReference type="GO" id="GO:0035097">
    <property type="term" value="C:histone methyltransferase complex"/>
    <property type="evidence" value="ECO:0007669"/>
    <property type="project" value="TreeGrafter"/>
</dbReference>
<sequence length="1051" mass="114703">MEGAWQRNCDSQFQPSTSATVSSAPSLEPKDMNASCLYPQVALGLRSKFDGWKQGPLYPSFPLSTTHGSGQADPGNSFPTLLYGPPSLFQYDSQNLSERKLCISSGDSTVAIGNSIFGSIEGGTFRTSSVGLITESLINRNLQSWVNNFPEISSRAMVGLNHSSNSVFNNIQSSNIATQHTVPGGEKARESFSFPGQWRGTGPASSLNVRCSNIQTTRNIVLERCSSNYATPFISGCPRVFCMGKSGHLLLSHTGLLGVVCSCHCCHMSVLKFCEHSGLQGVDPGDAVCMESGETISRWRKLYFLKFGIRSLGNENEWDWPEVLSTTGSPMKPNASAFDMSKTNLSHMLSSSAVKSRSEKSSDYAMFPNNSHMDHNLFIGELSRKQPTIIKDGGHIPLKGFTGILQSSFYDQLKNQLMESNLAMYTTAPNFVGTQPDDGCHPIPAFFYSLRTRGNLSTAHSPLQTPTSLLKDHDCIKKKSANDGLVGRDAASSNVDLRLGQPPQPGNPLPSFIEPLLFNADPSPPKLQPQKHMSNSALNQCFVVADCLSMQTSARRRNYRIIFKMVEELPQLKPKNYMSAVSKASAKARAEADNVAEGLLVSPFAQIDTPGVKTQASENLWNDYSPIIHKKFYSDYGHTGRQSNKSVVGTNKYLDSNKGVSFAKDSGAKINSGFGISQLMEYPSSIMRAGGGYDSCISIVNEKMYESNYESSLPSESSVGANILRGRNGYCHLCGLSPTPLHGKVKESQCKHSYDLQNKETSLSLGITKDNIRSSAYGKCSEQPSNTCMEGNYPCAARVNCCRSNFFSGTEPLCYNLRKQLVDASGETSPKMPSDLTRNLIISNDRNIHFEQGGKLHDQGSTKIGFHTPQWRDVPSNVRKAVCDATSFNQTTTGLDWEGQEGFQPGNISMKRSKRMIYMGDVSKEQENSNVSSGCSAPVVNQASLVVNKIDYCAKDAVDTGLVNNLVVDEGSGIDQGSLSDLVVSERTDEFLGSTTGSDLKNGCSKVLNDESCCNLLDDLKLLDSLIWKKEMNQNHFVLSAANCVRNQIVF</sequence>
<dbReference type="PANTHER" id="PTHR45838">
    <property type="entry name" value="HISTONE-LYSINE-N-METHYLTRANSFERASE 2 KMT2 FAMILY MEMBER"/>
    <property type="match status" value="1"/>
</dbReference>
<evidence type="ECO:0000256" key="2">
    <source>
        <dbReference type="ARBA" id="ARBA00023015"/>
    </source>
</evidence>
<evidence type="ECO:0000259" key="6">
    <source>
        <dbReference type="Pfam" id="PF16135"/>
    </source>
</evidence>
<evidence type="ECO:0000256" key="5">
    <source>
        <dbReference type="SAM" id="MobiDB-lite"/>
    </source>
</evidence>
<dbReference type="Proteomes" id="UP001189624">
    <property type="component" value="Chromosome 8"/>
</dbReference>
<dbReference type="InterPro" id="IPR032308">
    <property type="entry name" value="TDBD"/>
</dbReference>
<proteinExistence type="predicted"/>
<dbReference type="GO" id="GO:0042800">
    <property type="term" value="F:histone H3K4 methyltransferase activity"/>
    <property type="evidence" value="ECO:0007669"/>
    <property type="project" value="TreeGrafter"/>
</dbReference>
<reference evidence="7" key="1">
    <citation type="submission" date="2023-10" db="EMBL/GenBank/DDBJ databases">
        <authorList>
            <person name="Domelevo Entfellner J.-B."/>
        </authorList>
    </citation>
    <scope>NUCLEOTIDE SEQUENCE</scope>
</reference>
<dbReference type="Gramene" id="rna-AYBTSS11_LOCUS24063">
    <property type="protein sequence ID" value="CAJ1972051.1"/>
    <property type="gene ID" value="gene-AYBTSS11_LOCUS24063"/>
</dbReference>
<evidence type="ECO:0000256" key="1">
    <source>
        <dbReference type="ARBA" id="ARBA00004123"/>
    </source>
</evidence>
<keyword evidence="8" id="KW-1185">Reference proteome</keyword>
<name>A0AA86VNS7_9FABA</name>
<organism evidence="7 8">
    <name type="scientific">Sphenostylis stenocarpa</name>
    <dbReference type="NCBI Taxonomy" id="92480"/>
    <lineage>
        <taxon>Eukaryota</taxon>
        <taxon>Viridiplantae</taxon>
        <taxon>Streptophyta</taxon>
        <taxon>Embryophyta</taxon>
        <taxon>Tracheophyta</taxon>
        <taxon>Spermatophyta</taxon>
        <taxon>Magnoliopsida</taxon>
        <taxon>eudicotyledons</taxon>
        <taxon>Gunneridae</taxon>
        <taxon>Pentapetalae</taxon>
        <taxon>rosids</taxon>
        <taxon>fabids</taxon>
        <taxon>Fabales</taxon>
        <taxon>Fabaceae</taxon>
        <taxon>Papilionoideae</taxon>
        <taxon>50 kb inversion clade</taxon>
        <taxon>NPAAA clade</taxon>
        <taxon>indigoferoid/millettioid clade</taxon>
        <taxon>Phaseoleae</taxon>
        <taxon>Sphenostylis</taxon>
    </lineage>
</organism>
<gene>
    <name evidence="7" type="ORF">AYBTSS11_LOCUS24063</name>
</gene>
<accession>A0AA86VNS7</accession>
<evidence type="ECO:0000256" key="4">
    <source>
        <dbReference type="ARBA" id="ARBA00023242"/>
    </source>
</evidence>
<comment type="subcellular location">
    <subcellularLocation>
        <location evidence="1">Nucleus</location>
    </subcellularLocation>
</comment>
<keyword evidence="3" id="KW-0804">Transcription</keyword>
<protein>
    <recommendedName>
        <fullName evidence="6">Tify domain-containing protein</fullName>
    </recommendedName>
</protein>
<evidence type="ECO:0000313" key="8">
    <source>
        <dbReference type="Proteomes" id="UP001189624"/>
    </source>
</evidence>
<keyword evidence="2" id="KW-0805">Transcription regulation</keyword>
<dbReference type="AlphaFoldDB" id="A0AA86VNS7"/>
<dbReference type="EMBL" id="OY731405">
    <property type="protein sequence ID" value="CAJ1972051.1"/>
    <property type="molecule type" value="Genomic_DNA"/>
</dbReference>
<evidence type="ECO:0000256" key="3">
    <source>
        <dbReference type="ARBA" id="ARBA00023163"/>
    </source>
</evidence>
<feature type="compositionally biased region" description="Low complexity" evidence="5">
    <location>
        <begin position="15"/>
        <end position="26"/>
    </location>
</feature>
<dbReference type="PANTHER" id="PTHR45838:SF4">
    <property type="entry name" value="HISTONE-LYSINE N-METHYLTRANSFERASE TRITHORAX"/>
    <property type="match status" value="1"/>
</dbReference>
<dbReference type="GO" id="GO:0045893">
    <property type="term" value="P:positive regulation of DNA-templated transcription"/>
    <property type="evidence" value="ECO:0007669"/>
    <property type="project" value="TreeGrafter"/>
</dbReference>
<feature type="region of interest" description="Disordered" evidence="5">
    <location>
        <begin position="1"/>
        <end position="27"/>
    </location>
</feature>
<keyword evidence="4" id="KW-0539">Nucleus</keyword>
<dbReference type="Pfam" id="PF16135">
    <property type="entry name" value="TDBD"/>
    <property type="match status" value="1"/>
</dbReference>
<feature type="domain" description="Tify" evidence="6">
    <location>
        <begin position="255"/>
        <end position="301"/>
    </location>
</feature>
<evidence type="ECO:0000313" key="7">
    <source>
        <dbReference type="EMBL" id="CAJ1972051.1"/>
    </source>
</evidence>